<dbReference type="InterPro" id="IPR021840">
    <property type="entry name" value="DUF3433"/>
</dbReference>
<evidence type="ECO:0000313" key="4">
    <source>
        <dbReference type="Proteomes" id="UP001273166"/>
    </source>
</evidence>
<organism evidence="3 4">
    <name type="scientific">Chaetomium strumarium</name>
    <dbReference type="NCBI Taxonomy" id="1170767"/>
    <lineage>
        <taxon>Eukaryota</taxon>
        <taxon>Fungi</taxon>
        <taxon>Dikarya</taxon>
        <taxon>Ascomycota</taxon>
        <taxon>Pezizomycotina</taxon>
        <taxon>Sordariomycetes</taxon>
        <taxon>Sordariomycetidae</taxon>
        <taxon>Sordariales</taxon>
        <taxon>Chaetomiaceae</taxon>
        <taxon>Chaetomium</taxon>
    </lineage>
</organism>
<dbReference type="Proteomes" id="UP001273166">
    <property type="component" value="Unassembled WGS sequence"/>
</dbReference>
<feature type="transmembrane region" description="Helical" evidence="2">
    <location>
        <begin position="57"/>
        <end position="78"/>
    </location>
</feature>
<keyword evidence="2" id="KW-1133">Transmembrane helix</keyword>
<keyword evidence="2" id="KW-0812">Transmembrane</keyword>
<evidence type="ECO:0000256" key="1">
    <source>
        <dbReference type="SAM" id="MobiDB-lite"/>
    </source>
</evidence>
<reference evidence="3" key="1">
    <citation type="journal article" date="2023" name="Mol. Phylogenet. Evol.">
        <title>Genome-scale phylogeny and comparative genomics of the fungal order Sordariales.</title>
        <authorList>
            <person name="Hensen N."/>
            <person name="Bonometti L."/>
            <person name="Westerberg I."/>
            <person name="Brannstrom I.O."/>
            <person name="Guillou S."/>
            <person name="Cros-Aarteil S."/>
            <person name="Calhoun S."/>
            <person name="Haridas S."/>
            <person name="Kuo A."/>
            <person name="Mondo S."/>
            <person name="Pangilinan J."/>
            <person name="Riley R."/>
            <person name="LaButti K."/>
            <person name="Andreopoulos B."/>
            <person name="Lipzen A."/>
            <person name="Chen C."/>
            <person name="Yan M."/>
            <person name="Daum C."/>
            <person name="Ng V."/>
            <person name="Clum A."/>
            <person name="Steindorff A."/>
            <person name="Ohm R.A."/>
            <person name="Martin F."/>
            <person name="Silar P."/>
            <person name="Natvig D.O."/>
            <person name="Lalanne C."/>
            <person name="Gautier V."/>
            <person name="Ament-Velasquez S.L."/>
            <person name="Kruys A."/>
            <person name="Hutchinson M.I."/>
            <person name="Powell A.J."/>
            <person name="Barry K."/>
            <person name="Miller A.N."/>
            <person name="Grigoriev I.V."/>
            <person name="Debuchy R."/>
            <person name="Gladieux P."/>
            <person name="Hiltunen Thoren M."/>
            <person name="Johannesson H."/>
        </authorList>
    </citation>
    <scope>NUCLEOTIDE SEQUENCE</scope>
    <source>
        <strain evidence="3">CBS 333.67</strain>
    </source>
</reference>
<feature type="transmembrane region" description="Helical" evidence="2">
    <location>
        <begin position="1200"/>
        <end position="1218"/>
    </location>
</feature>
<feature type="transmembrane region" description="Helical" evidence="2">
    <location>
        <begin position="1092"/>
        <end position="1111"/>
    </location>
</feature>
<dbReference type="GeneID" id="87887108"/>
<feature type="region of interest" description="Disordered" evidence="1">
    <location>
        <begin position="756"/>
        <end position="783"/>
    </location>
</feature>
<feature type="transmembrane region" description="Helical" evidence="2">
    <location>
        <begin position="940"/>
        <end position="961"/>
    </location>
</feature>
<gene>
    <name evidence="3" type="ORF">B0T15DRAFT_516806</name>
</gene>
<evidence type="ECO:0000256" key="2">
    <source>
        <dbReference type="SAM" id="Phobius"/>
    </source>
</evidence>
<dbReference type="Pfam" id="PF11915">
    <property type="entry name" value="DUF3433"/>
    <property type="match status" value="2"/>
</dbReference>
<dbReference type="PANTHER" id="PTHR37544:SF3">
    <property type="entry name" value="SPRAY"/>
    <property type="match status" value="1"/>
</dbReference>
<feature type="transmembrane region" description="Helical" evidence="2">
    <location>
        <begin position="1131"/>
        <end position="1155"/>
    </location>
</feature>
<keyword evidence="2" id="KW-0472">Membrane</keyword>
<feature type="transmembrane region" description="Helical" evidence="2">
    <location>
        <begin position="816"/>
        <end position="837"/>
    </location>
</feature>
<feature type="compositionally biased region" description="Polar residues" evidence="1">
    <location>
        <begin position="118"/>
        <end position="146"/>
    </location>
</feature>
<dbReference type="PANTHER" id="PTHR37544">
    <property type="entry name" value="SPRAY-RELATED"/>
    <property type="match status" value="1"/>
</dbReference>
<feature type="region of interest" description="Disordered" evidence="1">
    <location>
        <begin position="1035"/>
        <end position="1056"/>
    </location>
</feature>
<evidence type="ECO:0000313" key="3">
    <source>
        <dbReference type="EMBL" id="KAK3309893.1"/>
    </source>
</evidence>
<proteinExistence type="predicted"/>
<keyword evidence="4" id="KW-1185">Reference proteome</keyword>
<sequence>MQQPFIYRPVERGPYEYSIQATEDRYERPVDDAVYGPSTPVWRSGSTPNYKPKALRWPFISTVIAMLLVAIVLVIVAVKQMPDSDTDVKILGLHPNASQPVRFARDVPSNTSVSATYELTTDAPTLSNPATVITTPSQTPKTSVTSSEEDNSVLAQGVTTTPSQQGTATTAAASTSTQPPAETIAYSSSLASSGPASSSTPSSSNPASSSGPASSTSPVSSSDPPSSSRPTSSIPSSAENRETTTTSNLSSGTVSNNDLNLLGATTDSFSNTLVMSTTTTASLPSGAQLMPVSVSVSRFTTNITVPVTTSTYTTVVTTTETIQFSSDITQESTFVSTVTNVDTTTFLSYFTVTGTEDNTPTKTLWTTMTNTGLTTFTATVTTPVVGTTVVTASRTITATSTITGVVIPSTGEVTITYYATVFPPNTPPTVAQPPPQPITVTDVQVVDGTTIAVVHTQAPVVVAVPSDEVKTQVVGQQVSTGVVRVPGSVVTSVVVITPSAGRQGEVVTNLGGTPVTVIDSPGPVTLVTAVDGVQCTIVETRPPQTVIRMEGGVLTTITAGQPVTQSVVNNVGGTPVTQVVVTTPAGPPYQPISYTVVRDAGGGTLVTEVIVTTPAGPPGQPITYTAVDVVGGTPVTQLVVTTLDLEGAAVLPVSYTITTNVGGTPTVITLTPSPTTIVETVNGTPVTRVTTPPVTSFTTTVGGTLATQILVTTPTGTEPITLTLVSTPGDSLSTFTTTIPPTTFLTTISGSLRTITSTPSPSTSFSTRQRSTRTFTSTSTPTTATAIASATATNPPPGPSVVPSSTRVYRWTEADIFVGTFLPTLLGVALVIPLRIIDLNAKLYQPFQTLARPGGGFGAETLLLQYTGLTSGFLTPLVVTTLLRPGHAPVPFLTTLMVLCASFMVPLATEAVGLKLHGECYLNTASPGCGPALGVSPVPAYALVGLMGAVVVMLVLVLACLGRWVTGLHANPWNLAGAASLVAGNEQLHVGQGSEAAMRRAMADKRYGLGYFTNAAGREDYGIVLLDEAGRGLREDRRRGDGETDDMLGGGGDDDDDPAAMVAKWGGDGGLSRGCSHQQELPFMTLRYPWRIAFALFQLAVLIFVIYYHAYYRGGIRDNGRLWLFLNANTFGVRFVSAVIGVIIAFGWQSFFLSVSTMTPFLLLSRSTQPPTTSSSSILLTPSTNPFSGFYSALRHRQPFLLAVSLAAILSEFLPVVLSNVPFHLAQTRTAATVCAVLSCVSLALMLAVLLAGGSLFLVRCPPMPVDPRCIAGMLWYVSRSSARMLDDFEGVARLEGGVMMMRGRGG</sequence>
<feature type="compositionally biased region" description="Polar residues" evidence="1">
    <location>
        <begin position="243"/>
        <end position="257"/>
    </location>
</feature>
<reference evidence="3" key="2">
    <citation type="submission" date="2023-06" db="EMBL/GenBank/DDBJ databases">
        <authorList>
            <consortium name="Lawrence Berkeley National Laboratory"/>
            <person name="Mondo S.J."/>
            <person name="Hensen N."/>
            <person name="Bonometti L."/>
            <person name="Westerberg I."/>
            <person name="Brannstrom I.O."/>
            <person name="Guillou S."/>
            <person name="Cros-Aarteil S."/>
            <person name="Calhoun S."/>
            <person name="Haridas S."/>
            <person name="Kuo A."/>
            <person name="Pangilinan J."/>
            <person name="Riley R."/>
            <person name="Labutti K."/>
            <person name="Andreopoulos B."/>
            <person name="Lipzen A."/>
            <person name="Chen C."/>
            <person name="Yanf M."/>
            <person name="Daum C."/>
            <person name="Ng V."/>
            <person name="Clum A."/>
            <person name="Steindorff A."/>
            <person name="Ohm R."/>
            <person name="Martin F."/>
            <person name="Silar P."/>
            <person name="Natvig D."/>
            <person name="Lalanne C."/>
            <person name="Gautier V."/>
            <person name="Ament-Velasquez S.L."/>
            <person name="Kruys A."/>
            <person name="Hutchinson M.I."/>
            <person name="Powell A.J."/>
            <person name="Barry K."/>
            <person name="Miller A.N."/>
            <person name="Grigoriev I.V."/>
            <person name="Debuchy R."/>
            <person name="Gladieux P."/>
            <person name="Thoren M.H."/>
            <person name="Johannesson H."/>
        </authorList>
    </citation>
    <scope>NUCLEOTIDE SEQUENCE</scope>
    <source>
        <strain evidence="3">CBS 333.67</strain>
    </source>
</reference>
<feature type="transmembrane region" description="Helical" evidence="2">
    <location>
        <begin position="890"/>
        <end position="909"/>
    </location>
</feature>
<feature type="transmembrane region" description="Helical" evidence="2">
    <location>
        <begin position="1230"/>
        <end position="1259"/>
    </location>
</feature>
<comment type="caution">
    <text evidence="3">The sequence shown here is derived from an EMBL/GenBank/DDBJ whole genome shotgun (WGS) entry which is preliminary data.</text>
</comment>
<protein>
    <recommendedName>
        <fullName evidence="5">Zonadhesin</fullName>
    </recommendedName>
</protein>
<name>A0AAJ0H138_9PEZI</name>
<evidence type="ECO:0008006" key="5">
    <source>
        <dbReference type="Google" id="ProtNLM"/>
    </source>
</evidence>
<feature type="compositionally biased region" description="Low complexity" evidence="1">
    <location>
        <begin position="159"/>
        <end position="238"/>
    </location>
</feature>
<dbReference type="EMBL" id="JAUDZG010000001">
    <property type="protein sequence ID" value="KAK3309893.1"/>
    <property type="molecule type" value="Genomic_DNA"/>
</dbReference>
<feature type="region of interest" description="Disordered" evidence="1">
    <location>
        <begin position="118"/>
        <end position="257"/>
    </location>
</feature>
<accession>A0AAJ0H138</accession>
<feature type="transmembrane region" description="Helical" evidence="2">
    <location>
        <begin position="863"/>
        <end position="883"/>
    </location>
</feature>
<dbReference type="RefSeq" id="XP_062725673.1">
    <property type="nucleotide sequence ID" value="XM_062868279.1"/>
</dbReference>